<dbReference type="GO" id="GO:0005539">
    <property type="term" value="F:glycosaminoglycan binding"/>
    <property type="evidence" value="ECO:0007669"/>
    <property type="project" value="TreeGrafter"/>
</dbReference>
<dbReference type="AlphaFoldDB" id="A0A5N5KS04"/>
<protein>
    <recommendedName>
        <fullName evidence="6">Extracellular sulfatase C-terminal domain-containing protein</fullName>
    </recommendedName>
</protein>
<evidence type="ECO:0000256" key="2">
    <source>
        <dbReference type="ARBA" id="ARBA00022723"/>
    </source>
</evidence>
<dbReference type="GO" id="GO:0030177">
    <property type="term" value="P:positive regulation of Wnt signaling pathway"/>
    <property type="evidence" value="ECO:0007669"/>
    <property type="project" value="TreeGrafter"/>
</dbReference>
<dbReference type="GO" id="GO:0040037">
    <property type="term" value="P:negative regulation of fibroblast growth factor receptor signaling pathway"/>
    <property type="evidence" value="ECO:0007669"/>
    <property type="project" value="TreeGrafter"/>
</dbReference>
<dbReference type="GO" id="GO:0046872">
    <property type="term" value="F:metal ion binding"/>
    <property type="evidence" value="ECO:0007669"/>
    <property type="project" value="UniProtKB-KW"/>
</dbReference>
<evidence type="ECO:0000256" key="1">
    <source>
        <dbReference type="ARBA" id="ARBA00008779"/>
    </source>
</evidence>
<gene>
    <name evidence="7" type="ORF">PHYPO_G00128980</name>
</gene>
<dbReference type="GO" id="GO:0030201">
    <property type="term" value="P:heparan sulfate proteoglycan metabolic process"/>
    <property type="evidence" value="ECO:0007669"/>
    <property type="project" value="TreeGrafter"/>
</dbReference>
<dbReference type="GO" id="GO:0010575">
    <property type="term" value="P:positive regulation of vascular endothelial growth factor production"/>
    <property type="evidence" value="ECO:0007669"/>
    <property type="project" value="TreeGrafter"/>
</dbReference>
<comment type="caution">
    <text evidence="7">The sequence shown here is derived from an EMBL/GenBank/DDBJ whole genome shotgun (WGS) entry which is preliminary data.</text>
</comment>
<sequence length="362" mass="42050">MNITTTRNATNPCLIRAPGYRPRFVHTRHARSLSVEFEGEIYAVDLQEDDKLAAEPRPISKRHYEPETSFDPDFNLESDDASEEMLADDTNAVGYPNSLKVTHKCYILLNDTVRCEREIYQSSKAWKDHKSFVDQEIELLQDKMKKLREVRGHLKSRKPDECDCGKKSYYSKEKEDRNKPERVKSRNGRLHPFKETVQEVDSKAQLYNEIRRRKKERKERKRQRKGDDCSLPGLTCFTHNNDHWQTAPFWNLGGFCACTSSNNNTYWCLRTINETHNTLFCEFATGFLEYFDLNSDPYQLSNAVYTVDRDVLNQLHLQLMELRSCQGHKQCNPRPKSTDTGSKDGGSSDPHSTQPAWGGRRP</sequence>
<keyword evidence="2" id="KW-0479">Metal-binding</keyword>
<evidence type="ECO:0000256" key="5">
    <source>
        <dbReference type="SAM" id="MobiDB-lite"/>
    </source>
</evidence>
<feature type="coiled-coil region" evidence="4">
    <location>
        <begin position="130"/>
        <end position="157"/>
    </location>
</feature>
<accession>A0A5N5KS04</accession>
<evidence type="ECO:0000313" key="8">
    <source>
        <dbReference type="Proteomes" id="UP000327468"/>
    </source>
</evidence>
<dbReference type="PANTHER" id="PTHR43108:SF1">
    <property type="entry name" value="EXTRACELLULAR SULFATASE SULF-1"/>
    <property type="match status" value="1"/>
</dbReference>
<dbReference type="GO" id="GO:0032836">
    <property type="term" value="P:glomerular basement membrane development"/>
    <property type="evidence" value="ECO:0007669"/>
    <property type="project" value="TreeGrafter"/>
</dbReference>
<feature type="domain" description="Extracellular sulfatase C-terminal" evidence="6">
    <location>
        <begin position="22"/>
        <end position="166"/>
    </location>
</feature>
<dbReference type="GO" id="GO:0008449">
    <property type="term" value="F:N-acetylglucosamine-6-sulfatase activity"/>
    <property type="evidence" value="ECO:0007669"/>
    <property type="project" value="TreeGrafter"/>
</dbReference>
<dbReference type="PANTHER" id="PTHR43108">
    <property type="entry name" value="N-ACETYLGLUCOSAMINE-6-SULFATASE FAMILY MEMBER"/>
    <property type="match status" value="1"/>
</dbReference>
<keyword evidence="8" id="KW-1185">Reference proteome</keyword>
<dbReference type="GO" id="GO:0005783">
    <property type="term" value="C:endoplasmic reticulum"/>
    <property type="evidence" value="ECO:0007669"/>
    <property type="project" value="TreeGrafter"/>
</dbReference>
<name>A0A5N5KS04_PANHP</name>
<dbReference type="InterPro" id="IPR017850">
    <property type="entry name" value="Alkaline_phosphatase_core_sf"/>
</dbReference>
<evidence type="ECO:0000313" key="7">
    <source>
        <dbReference type="EMBL" id="KAB5533190.1"/>
    </source>
</evidence>
<proteinExistence type="inferred from homology"/>
<evidence type="ECO:0000256" key="3">
    <source>
        <dbReference type="ARBA" id="ARBA00022837"/>
    </source>
</evidence>
<dbReference type="EMBL" id="VFJC01000023">
    <property type="protein sequence ID" value="KAB5533190.1"/>
    <property type="molecule type" value="Genomic_DNA"/>
</dbReference>
<dbReference type="GO" id="GO:0005886">
    <property type="term" value="C:plasma membrane"/>
    <property type="evidence" value="ECO:0007669"/>
    <property type="project" value="TreeGrafter"/>
</dbReference>
<dbReference type="Pfam" id="PF12548">
    <property type="entry name" value="DUF3740"/>
    <property type="match status" value="1"/>
</dbReference>
<dbReference type="InterPro" id="IPR024609">
    <property type="entry name" value="Extracellular_sulfatase_C"/>
</dbReference>
<dbReference type="Proteomes" id="UP000327468">
    <property type="component" value="Chromosome 22"/>
</dbReference>
<keyword evidence="4" id="KW-0175">Coiled coil</keyword>
<keyword evidence="3" id="KW-0106">Calcium</keyword>
<feature type="region of interest" description="Disordered" evidence="5">
    <location>
        <begin position="328"/>
        <end position="362"/>
    </location>
</feature>
<comment type="similarity">
    <text evidence="1">Belongs to the sulfatase family.</text>
</comment>
<dbReference type="SUPFAM" id="SSF53649">
    <property type="entry name" value="Alkaline phosphatase-like"/>
    <property type="match status" value="1"/>
</dbReference>
<dbReference type="GO" id="GO:0009986">
    <property type="term" value="C:cell surface"/>
    <property type="evidence" value="ECO:0007669"/>
    <property type="project" value="TreeGrafter"/>
</dbReference>
<organism evidence="7 8">
    <name type="scientific">Pangasianodon hypophthalmus</name>
    <name type="common">Striped catfish</name>
    <name type="synonym">Helicophagus hypophthalmus</name>
    <dbReference type="NCBI Taxonomy" id="310915"/>
    <lineage>
        <taxon>Eukaryota</taxon>
        <taxon>Metazoa</taxon>
        <taxon>Chordata</taxon>
        <taxon>Craniata</taxon>
        <taxon>Vertebrata</taxon>
        <taxon>Euteleostomi</taxon>
        <taxon>Actinopterygii</taxon>
        <taxon>Neopterygii</taxon>
        <taxon>Teleostei</taxon>
        <taxon>Ostariophysi</taxon>
        <taxon>Siluriformes</taxon>
        <taxon>Pangasiidae</taxon>
        <taxon>Pangasianodon</taxon>
    </lineage>
</organism>
<evidence type="ECO:0000259" key="6">
    <source>
        <dbReference type="Pfam" id="PF12548"/>
    </source>
</evidence>
<reference evidence="7 8" key="1">
    <citation type="submission" date="2019-06" db="EMBL/GenBank/DDBJ databases">
        <title>A chromosome-scale genome assembly of the striped catfish, Pangasianodon hypophthalmus.</title>
        <authorList>
            <person name="Wen M."/>
            <person name="Zahm M."/>
            <person name="Roques C."/>
            <person name="Cabau C."/>
            <person name="Klopp C."/>
            <person name="Donnadieu C."/>
            <person name="Jouanno E."/>
            <person name="Avarre J.-C."/>
            <person name="Campet M."/>
            <person name="Ha T.T.T."/>
            <person name="Dugue R."/>
            <person name="Lampietro C."/>
            <person name="Louis A."/>
            <person name="Herpin A."/>
            <person name="Echchiki A."/>
            <person name="Berthelot C."/>
            <person name="Parey E."/>
            <person name="Roest-Crollius H."/>
            <person name="Braasch I."/>
            <person name="Postlethwait J."/>
            <person name="Bobe J."/>
            <person name="Montfort J."/>
            <person name="Bouchez O."/>
            <person name="Begum T."/>
            <person name="Schartl M."/>
            <person name="Guiguen Y."/>
        </authorList>
    </citation>
    <scope>NUCLEOTIDE SEQUENCE [LARGE SCALE GENOMIC DNA]</scope>
    <source>
        <strain evidence="7 8">Indonesia</strain>
        <tissue evidence="7">Blood</tissue>
    </source>
</reference>
<evidence type="ECO:0000256" key="4">
    <source>
        <dbReference type="SAM" id="Coils"/>
    </source>
</evidence>